<dbReference type="Proteomes" id="UP000749559">
    <property type="component" value="Unassembled WGS sequence"/>
</dbReference>
<evidence type="ECO:0000313" key="1">
    <source>
        <dbReference type="EMBL" id="CAH1789921.1"/>
    </source>
</evidence>
<dbReference type="AlphaFoldDB" id="A0A8S4P9V5"/>
<proteinExistence type="predicted"/>
<protein>
    <submittedName>
        <fullName evidence="1">Uncharacterized protein</fullName>
    </submittedName>
</protein>
<comment type="caution">
    <text evidence="1">The sequence shown here is derived from an EMBL/GenBank/DDBJ whole genome shotgun (WGS) entry which is preliminary data.</text>
</comment>
<evidence type="ECO:0000313" key="2">
    <source>
        <dbReference type="Proteomes" id="UP000749559"/>
    </source>
</evidence>
<reference evidence="1" key="1">
    <citation type="submission" date="2022-03" db="EMBL/GenBank/DDBJ databases">
        <authorList>
            <person name="Martin C."/>
        </authorList>
    </citation>
    <scope>NUCLEOTIDE SEQUENCE</scope>
</reference>
<gene>
    <name evidence="1" type="ORF">OFUS_LOCUS15198</name>
</gene>
<organism evidence="1 2">
    <name type="scientific">Owenia fusiformis</name>
    <name type="common">Polychaete worm</name>
    <dbReference type="NCBI Taxonomy" id="6347"/>
    <lineage>
        <taxon>Eukaryota</taxon>
        <taxon>Metazoa</taxon>
        <taxon>Spiralia</taxon>
        <taxon>Lophotrochozoa</taxon>
        <taxon>Annelida</taxon>
        <taxon>Polychaeta</taxon>
        <taxon>Sedentaria</taxon>
        <taxon>Canalipalpata</taxon>
        <taxon>Sabellida</taxon>
        <taxon>Oweniida</taxon>
        <taxon>Oweniidae</taxon>
        <taxon>Owenia</taxon>
    </lineage>
</organism>
<accession>A0A8S4P9V5</accession>
<feature type="non-terminal residue" evidence="1">
    <location>
        <position position="198"/>
    </location>
</feature>
<dbReference type="EMBL" id="CAIIXF020000007">
    <property type="protein sequence ID" value="CAH1789921.1"/>
    <property type="molecule type" value="Genomic_DNA"/>
</dbReference>
<name>A0A8S4P9V5_OWEFU</name>
<sequence>VGWYITHQSSTVFINLQVQPNIKVYTLRVPVVHHVDPNLHLKCYFHGNCCKYEITKPGGYAVKNYGVYGRDTYGYGEKSYGIRRTGYAPNYAGYGDKSYGRRYLGYKVKGYENYGPGYAGARYAGYRPAAYGYGYNKNVPYGDAFPYKNVGPNGAVVNSPSGLIVGDNGGYIDGQTGAVVGPNGAVAGSGYVRRGYVY</sequence>
<keyword evidence="2" id="KW-1185">Reference proteome</keyword>